<dbReference type="PANTHER" id="PTHR14594">
    <property type="entry name" value="CENTROSOMAL PROTEIN OF 70 KDA"/>
    <property type="match status" value="1"/>
</dbReference>
<dbReference type="GO" id="GO:0005813">
    <property type="term" value="C:centrosome"/>
    <property type="evidence" value="ECO:0007669"/>
    <property type="project" value="UniProtKB-SubCell"/>
</dbReference>
<feature type="coiled-coil region" evidence="9">
    <location>
        <begin position="67"/>
        <end position="175"/>
    </location>
</feature>
<proteinExistence type="predicted"/>
<dbReference type="GO" id="GO:0043015">
    <property type="term" value="F:gamma-tubulin binding"/>
    <property type="evidence" value="ECO:0007669"/>
    <property type="project" value="InterPro"/>
</dbReference>
<gene>
    <name evidence="10" type="ORF">OFUS_LOCUS242</name>
</gene>
<evidence type="ECO:0000313" key="11">
    <source>
        <dbReference type="Proteomes" id="UP000749559"/>
    </source>
</evidence>
<dbReference type="Proteomes" id="UP000749559">
    <property type="component" value="Unassembled WGS sequence"/>
</dbReference>
<keyword evidence="5" id="KW-0802">TPR repeat</keyword>
<dbReference type="OrthoDB" id="2020926at2759"/>
<feature type="coiled-coil region" evidence="9">
    <location>
        <begin position="209"/>
        <end position="316"/>
    </location>
</feature>
<comment type="function">
    <text evidence="8">Plays a role in the organization of both preexisting and nascent microtubules in interphase cells. During mitosis, required for the organization and orientation of the mitotic spindle.</text>
</comment>
<evidence type="ECO:0000256" key="1">
    <source>
        <dbReference type="ARBA" id="ARBA00004300"/>
    </source>
</evidence>
<comment type="subcellular location">
    <subcellularLocation>
        <location evidence="1">Cytoplasm</location>
        <location evidence="1">Cytoskeleton</location>
        <location evidence="1">Microtubule organizing center</location>
        <location evidence="1">Centrosome</location>
    </subcellularLocation>
</comment>
<evidence type="ECO:0000256" key="2">
    <source>
        <dbReference type="ARBA" id="ARBA00011832"/>
    </source>
</evidence>
<evidence type="ECO:0000313" key="10">
    <source>
        <dbReference type="EMBL" id="CAH1772478.1"/>
    </source>
</evidence>
<evidence type="ECO:0000256" key="3">
    <source>
        <dbReference type="ARBA" id="ARBA00018408"/>
    </source>
</evidence>
<keyword evidence="7" id="KW-0206">Cytoskeleton</keyword>
<evidence type="ECO:0000256" key="8">
    <source>
        <dbReference type="ARBA" id="ARBA00025273"/>
    </source>
</evidence>
<comment type="subunit">
    <text evidence="2">Directly interacts with tubulin-gamma; this interaction determines centrosomal localization.</text>
</comment>
<keyword evidence="6 9" id="KW-0175">Coiled coil</keyword>
<dbReference type="PANTHER" id="PTHR14594:SF1">
    <property type="entry name" value="CENTROSOMAL PROTEIN OF 70 KDA"/>
    <property type="match status" value="1"/>
</dbReference>
<dbReference type="GO" id="GO:0060271">
    <property type="term" value="P:cilium assembly"/>
    <property type="evidence" value="ECO:0007669"/>
    <property type="project" value="InterPro"/>
</dbReference>
<evidence type="ECO:0000256" key="6">
    <source>
        <dbReference type="ARBA" id="ARBA00023054"/>
    </source>
</evidence>
<accession>A0A8S4MV83</accession>
<organism evidence="10 11">
    <name type="scientific">Owenia fusiformis</name>
    <name type="common">Polychaete worm</name>
    <dbReference type="NCBI Taxonomy" id="6347"/>
    <lineage>
        <taxon>Eukaryota</taxon>
        <taxon>Metazoa</taxon>
        <taxon>Spiralia</taxon>
        <taxon>Lophotrochozoa</taxon>
        <taxon>Annelida</taxon>
        <taxon>Polychaeta</taxon>
        <taxon>Sedentaria</taxon>
        <taxon>Canalipalpata</taxon>
        <taxon>Sabellida</taxon>
        <taxon>Oweniida</taxon>
        <taxon>Oweniidae</taxon>
        <taxon>Owenia</taxon>
    </lineage>
</organism>
<sequence>MAAREKKSKRLEMEEWAGVNRKLRQHGLPSISTIHQSEVTSTSDVVVLESDVAKSLRQSVVSLMTDCDRRQELIQELISTNNQLKEDLSRQQNLTEKYETRIKDLKIMLEDSRAKISELQDDNYTTSNYLHDEETKLRNTKNAISAKYRELQNRCKQQDDEIYRLKKKIDRMTQEDEKRMLHQSEVYKEIRKKSSRGQQAMDEKLLDIIDSYERQIHGLKKELDILRFNGEDERPRHDTSFDEPSENYKTLIKTYEKQLKESKKKIKSFEDQVEILNLELGSRPELKDFRSAQHRIKKLEKILAKHNIRLSDEKNQEQGTLKYSTQVDDIDYLPLNHCRKYLSMFCTDVGVFDLDHVQPKLQKQAKAVEAYPRLEQFAREVLEVVDSSNVPMPPGVKAKSHRSSHKHEVWCEKMWHHVIPTLQYWVQQLAGLKELQHSINKLSSSLLPWKTSKFHSNPTVTQMVSSIDSLLYEEESKSREIPSQTVLQGIVEHFQNLFDVPKVSGIYPRMNDIYTRLGEMQNVIKTLRNLLGLHEEARTTAIVDAVGRLCQNHNATTTQQLKQLLQVDELDGVIKKLEEHESFFPVFQDIISKLMEILDVHKMDQVIPAVRAVKLLAT</sequence>
<keyword evidence="4" id="KW-0963">Cytoplasm</keyword>
<reference evidence="10" key="1">
    <citation type="submission" date="2022-03" db="EMBL/GenBank/DDBJ databases">
        <authorList>
            <person name="Martin C."/>
        </authorList>
    </citation>
    <scope>NUCLEOTIDE SEQUENCE</scope>
</reference>
<dbReference type="GO" id="GO:0070507">
    <property type="term" value="P:regulation of microtubule cytoskeleton organization"/>
    <property type="evidence" value="ECO:0007669"/>
    <property type="project" value="InterPro"/>
</dbReference>
<keyword evidence="11" id="KW-1185">Reference proteome</keyword>
<evidence type="ECO:0000256" key="5">
    <source>
        <dbReference type="ARBA" id="ARBA00022803"/>
    </source>
</evidence>
<evidence type="ECO:0000256" key="4">
    <source>
        <dbReference type="ARBA" id="ARBA00022490"/>
    </source>
</evidence>
<dbReference type="EMBL" id="CAIIXF020000001">
    <property type="protein sequence ID" value="CAH1772478.1"/>
    <property type="molecule type" value="Genomic_DNA"/>
</dbReference>
<evidence type="ECO:0000256" key="7">
    <source>
        <dbReference type="ARBA" id="ARBA00023212"/>
    </source>
</evidence>
<name>A0A8S4MV83_OWEFU</name>
<dbReference type="InterPro" id="IPR037692">
    <property type="entry name" value="CEP70"/>
</dbReference>
<protein>
    <recommendedName>
        <fullName evidence="3">Centrosomal protein of 70 kDa</fullName>
    </recommendedName>
</protein>
<evidence type="ECO:0000256" key="9">
    <source>
        <dbReference type="SAM" id="Coils"/>
    </source>
</evidence>
<dbReference type="AlphaFoldDB" id="A0A8S4MV83"/>
<comment type="caution">
    <text evidence="10">The sequence shown here is derived from an EMBL/GenBank/DDBJ whole genome shotgun (WGS) entry which is preliminary data.</text>
</comment>